<dbReference type="EMBL" id="GGEC01057449">
    <property type="protein sequence ID" value="MBX37933.1"/>
    <property type="molecule type" value="Transcribed_RNA"/>
</dbReference>
<organism evidence="1">
    <name type="scientific">Rhizophora mucronata</name>
    <name type="common">Asiatic mangrove</name>
    <dbReference type="NCBI Taxonomy" id="61149"/>
    <lineage>
        <taxon>Eukaryota</taxon>
        <taxon>Viridiplantae</taxon>
        <taxon>Streptophyta</taxon>
        <taxon>Embryophyta</taxon>
        <taxon>Tracheophyta</taxon>
        <taxon>Spermatophyta</taxon>
        <taxon>Magnoliopsida</taxon>
        <taxon>eudicotyledons</taxon>
        <taxon>Gunneridae</taxon>
        <taxon>Pentapetalae</taxon>
        <taxon>rosids</taxon>
        <taxon>fabids</taxon>
        <taxon>Malpighiales</taxon>
        <taxon>Rhizophoraceae</taxon>
        <taxon>Rhizophora</taxon>
    </lineage>
</organism>
<sequence>MPLKMTLIGFHHSSWPMGLINFISRC</sequence>
<protein>
    <submittedName>
        <fullName evidence="1">Uncharacterized protein</fullName>
    </submittedName>
</protein>
<accession>A0A2P2N646</accession>
<reference evidence="1" key="1">
    <citation type="submission" date="2018-02" db="EMBL/GenBank/DDBJ databases">
        <title>Rhizophora mucronata_Transcriptome.</title>
        <authorList>
            <person name="Meera S.P."/>
            <person name="Sreeshan A."/>
            <person name="Augustine A."/>
        </authorList>
    </citation>
    <scope>NUCLEOTIDE SEQUENCE</scope>
    <source>
        <tissue evidence="1">Leaf</tissue>
    </source>
</reference>
<proteinExistence type="predicted"/>
<name>A0A2P2N646_RHIMU</name>
<dbReference type="AlphaFoldDB" id="A0A2P2N646"/>
<evidence type="ECO:0000313" key="1">
    <source>
        <dbReference type="EMBL" id="MBX37933.1"/>
    </source>
</evidence>